<evidence type="ECO:0000313" key="2">
    <source>
        <dbReference type="EMBL" id="PZD96126.1"/>
    </source>
</evidence>
<dbReference type="OrthoDB" id="186629at2"/>
<dbReference type="AlphaFoldDB" id="A0A2W1LA76"/>
<evidence type="ECO:0000313" key="3">
    <source>
        <dbReference type="Proteomes" id="UP000249522"/>
    </source>
</evidence>
<organism evidence="2 3">
    <name type="scientific">Paenibacillus sambharensis</name>
    <dbReference type="NCBI Taxonomy" id="1803190"/>
    <lineage>
        <taxon>Bacteria</taxon>
        <taxon>Bacillati</taxon>
        <taxon>Bacillota</taxon>
        <taxon>Bacilli</taxon>
        <taxon>Bacillales</taxon>
        <taxon>Paenibacillaceae</taxon>
        <taxon>Paenibacillus</taxon>
    </lineage>
</organism>
<dbReference type="EMBL" id="QKRB01000042">
    <property type="protein sequence ID" value="PZD96126.1"/>
    <property type="molecule type" value="Genomic_DNA"/>
</dbReference>
<keyword evidence="2" id="KW-0413">Isomerase</keyword>
<dbReference type="InterPro" id="IPR036237">
    <property type="entry name" value="Xyl_isomerase-like_sf"/>
</dbReference>
<dbReference type="Pfam" id="PF01261">
    <property type="entry name" value="AP_endonuc_2"/>
    <property type="match status" value="1"/>
</dbReference>
<comment type="caution">
    <text evidence="2">The sequence shown here is derived from an EMBL/GenBank/DDBJ whole genome shotgun (WGS) entry which is preliminary data.</text>
</comment>
<sequence length="335" mass="38027">MNQDLIDRLRTPLSVPVQKDGWSFSTSWNVKQHESGVDMIRQIKSLGFNDVELNYQVSRAMADDIYPLVYRGEIRVSSVHHVFPKAEDMTQYGPDAYMLNHPDPEKRLHGEQLLVESAVQAERFGAEAVVLHPGEAIVEHHYDAGLKRMYKEGMRHSEAYESLLAELKERRAEDGAIRCRMIAESLERISEEIARRGLNVWIGLETRARIHQLPTLSEAVGIIESLKGAPVHLWIDTGHAIMMERLGLYSITEELPSALPYVKGMHIHDTAGLIDHWCPYVHSDDTAGFERFLPAIERSDLRVYEYKPVCEPEAIEESHRLLSSRLSSLRGVVGG</sequence>
<feature type="domain" description="Xylose isomerase-like TIM barrel" evidence="1">
    <location>
        <begin position="41"/>
        <end position="320"/>
    </location>
</feature>
<dbReference type="Gene3D" id="3.20.20.150">
    <property type="entry name" value="Divalent-metal-dependent TIM barrel enzymes"/>
    <property type="match status" value="1"/>
</dbReference>
<name>A0A2W1LA76_9BACL</name>
<protein>
    <submittedName>
        <fullName evidence="2">Sugar phosphate isomerase/epimerase</fullName>
    </submittedName>
</protein>
<evidence type="ECO:0000259" key="1">
    <source>
        <dbReference type="Pfam" id="PF01261"/>
    </source>
</evidence>
<keyword evidence="3" id="KW-1185">Reference proteome</keyword>
<proteinExistence type="predicted"/>
<dbReference type="Proteomes" id="UP000249522">
    <property type="component" value="Unassembled WGS sequence"/>
</dbReference>
<dbReference type="RefSeq" id="WP_111146414.1">
    <property type="nucleotide sequence ID" value="NZ_QKRB01000042.1"/>
</dbReference>
<dbReference type="SUPFAM" id="SSF51658">
    <property type="entry name" value="Xylose isomerase-like"/>
    <property type="match status" value="1"/>
</dbReference>
<gene>
    <name evidence="2" type="ORF">DNH61_09440</name>
</gene>
<dbReference type="GO" id="GO:0016853">
    <property type="term" value="F:isomerase activity"/>
    <property type="evidence" value="ECO:0007669"/>
    <property type="project" value="UniProtKB-KW"/>
</dbReference>
<dbReference type="InterPro" id="IPR013022">
    <property type="entry name" value="Xyl_isomerase-like_TIM-brl"/>
</dbReference>
<accession>A0A2W1LA76</accession>
<reference evidence="2 3" key="1">
    <citation type="submission" date="2018-06" db="EMBL/GenBank/DDBJ databases">
        <title>Paenibacillus imtechensis sp. nov.</title>
        <authorList>
            <person name="Pinnaka A.K."/>
            <person name="Singh H."/>
            <person name="Kaur M."/>
        </authorList>
    </citation>
    <scope>NUCLEOTIDE SEQUENCE [LARGE SCALE GENOMIC DNA]</scope>
    <source>
        <strain evidence="2 3">SMB1</strain>
    </source>
</reference>